<protein>
    <submittedName>
        <fullName evidence="3">Uncharacterized oxidoreductase YjmC</fullName>
    </submittedName>
</protein>
<accession>A0A3P4AVJ2</accession>
<dbReference type="SUPFAM" id="SSF89733">
    <property type="entry name" value="L-sulfolactate dehydrogenase-like"/>
    <property type="match status" value="1"/>
</dbReference>
<evidence type="ECO:0000256" key="1">
    <source>
        <dbReference type="ARBA" id="ARBA00006056"/>
    </source>
</evidence>
<evidence type="ECO:0000256" key="2">
    <source>
        <dbReference type="ARBA" id="ARBA00023002"/>
    </source>
</evidence>
<dbReference type="InterPro" id="IPR043144">
    <property type="entry name" value="Mal/L-sulf/L-lact_DH-like_ah"/>
</dbReference>
<gene>
    <name evidence="3" type="primary">yjmC</name>
    <name evidence="3" type="ORF">TTHNP4_00248</name>
</gene>
<dbReference type="PANTHER" id="PTHR11091:SF0">
    <property type="entry name" value="MALATE DEHYDROGENASE"/>
    <property type="match status" value="1"/>
</dbReference>
<comment type="similarity">
    <text evidence="1">Belongs to the LDH2/MDH2 oxidoreductase family.</text>
</comment>
<evidence type="ECO:0000313" key="4">
    <source>
        <dbReference type="Proteomes" id="UP000279841"/>
    </source>
</evidence>
<evidence type="ECO:0000313" key="3">
    <source>
        <dbReference type="EMBL" id="VCU54840.1"/>
    </source>
</evidence>
<dbReference type="Pfam" id="PF02615">
    <property type="entry name" value="Ldh_2"/>
    <property type="match status" value="1"/>
</dbReference>
<organism evidence="3 4">
    <name type="scientific">Thermus thermophilus</name>
    <dbReference type="NCBI Taxonomy" id="274"/>
    <lineage>
        <taxon>Bacteria</taxon>
        <taxon>Thermotogati</taxon>
        <taxon>Deinococcota</taxon>
        <taxon>Deinococci</taxon>
        <taxon>Thermales</taxon>
        <taxon>Thermaceae</taxon>
        <taxon>Thermus</taxon>
    </lineage>
</organism>
<dbReference type="PANTHER" id="PTHR11091">
    <property type="entry name" value="OXIDOREDUCTASE-RELATED"/>
    <property type="match status" value="1"/>
</dbReference>
<sequence>MRWRADFLSAWAEALLRKAGADEPSAKAVAWALVEADLRGVGSHGLLRLPVYVRRLEAGLVNPSPTLPLEERGPVALLDGEHGFGPRVALKAVEAAQSLARRHGLGAVGVRRSTHFGMAGLYAEKLAQEGFVAWVTTNAEPDVVPFGGREKALGTNPLAFAAPAPQGILVADLATSESAMGKVFIAREKGERIPPSWGVDREGNPTDDPHRVYALRPLGGPKGYALALLVEVLSGVLTGAGVAHGIGRMYDEWDRPQDVGHFLLALDPGRFVGKEAFLERMGALWQALKATPPAPGHEEVFLPGELEARRRERALAEGMALPERVVAELKALGERYGVPWRDDA</sequence>
<dbReference type="RefSeq" id="WP_124105710.1">
    <property type="nucleotide sequence ID" value="NZ_LR027520.1"/>
</dbReference>
<dbReference type="InterPro" id="IPR043143">
    <property type="entry name" value="Mal/L-sulf/L-lact_DH-like_NADP"/>
</dbReference>
<dbReference type="AlphaFoldDB" id="A0A3P4AVJ2"/>
<dbReference type="EMBL" id="LR027520">
    <property type="protein sequence ID" value="VCU54840.1"/>
    <property type="molecule type" value="Genomic_DNA"/>
</dbReference>
<dbReference type="Gene3D" id="3.30.1370.60">
    <property type="entry name" value="Hypothetical oxidoreductase yiak, domain 2"/>
    <property type="match status" value="1"/>
</dbReference>
<dbReference type="InterPro" id="IPR036111">
    <property type="entry name" value="Mal/L-sulfo/L-lacto_DH-like_sf"/>
</dbReference>
<dbReference type="GO" id="GO:0016491">
    <property type="term" value="F:oxidoreductase activity"/>
    <property type="evidence" value="ECO:0007669"/>
    <property type="project" value="UniProtKB-KW"/>
</dbReference>
<keyword evidence="2" id="KW-0560">Oxidoreductase</keyword>
<geneLocation type="plasmid" evidence="3 4">
    <name>4</name>
</geneLocation>
<name>A0A3P4AVJ2_THETH</name>
<dbReference type="Gene3D" id="1.10.1530.10">
    <property type="match status" value="1"/>
</dbReference>
<dbReference type="InterPro" id="IPR003767">
    <property type="entry name" value="Malate/L-lactate_DH-like"/>
</dbReference>
<proteinExistence type="inferred from homology"/>
<reference evidence="3 4" key="1">
    <citation type="submission" date="2018-10" db="EMBL/GenBank/DDBJ databases">
        <authorList>
            <person name="Peiro R."/>
            <person name="Begona"/>
            <person name="Cbmso G."/>
            <person name="Lopez M."/>
            <person name="Gonzalez S."/>
            <person name="Sacristan E."/>
            <person name="Castillo E."/>
        </authorList>
    </citation>
    <scope>NUCLEOTIDE SEQUENCE [LARGE SCALE GENOMIC DNA]</scope>
    <source>
        <strain evidence="3">TTHNAR1</strain>
        <plasmid evidence="4">4</plasmid>
    </source>
</reference>
<dbReference type="Proteomes" id="UP000279841">
    <property type="component" value="Plasmid 4"/>
</dbReference>
<keyword evidence="3" id="KW-0614">Plasmid</keyword>